<reference evidence="7" key="1">
    <citation type="journal article" date="2021" name="Elife">
        <title>Highly contiguous assemblies of 101 drosophilid genomes.</title>
        <authorList>
            <person name="Kim B.Y."/>
            <person name="Wang J.R."/>
            <person name="Miller D.E."/>
            <person name="Barmina O."/>
            <person name="Delaney E."/>
            <person name="Thompson A."/>
            <person name="Comeault A.A."/>
            <person name="Peede D."/>
            <person name="D'Agostino E.R."/>
            <person name="Pelaez J."/>
            <person name="Aguilar J.M."/>
            <person name="Haji D."/>
            <person name="Matsunaga T."/>
            <person name="Armstrong E.E."/>
            <person name="Zych M."/>
            <person name="Ogawa Y."/>
            <person name="Stamenkovic-Radak M."/>
            <person name="Jelic M."/>
            <person name="Veselinovic M.S."/>
            <person name="Tanaskovic M."/>
            <person name="Eric P."/>
            <person name="Gao J.J."/>
            <person name="Katoh T.K."/>
            <person name="Toda M.J."/>
            <person name="Watabe H."/>
            <person name="Watada M."/>
            <person name="Davis J.S."/>
            <person name="Moyle L.C."/>
            <person name="Manoli G."/>
            <person name="Bertolini E."/>
            <person name="Kostal V."/>
            <person name="Hawley R.S."/>
            <person name="Takahashi A."/>
            <person name="Jones C.D."/>
            <person name="Price D.K."/>
            <person name="Whiteman N."/>
            <person name="Kopp A."/>
            <person name="Matute D.R."/>
            <person name="Petrov D.A."/>
        </authorList>
    </citation>
    <scope>NUCLEOTIDE SEQUENCE [LARGE SCALE GENOMIC DNA]</scope>
</reference>
<dbReference type="GeneID" id="108051615"/>
<dbReference type="CDD" id="cd19954">
    <property type="entry name" value="serpin42Dd-like_insects"/>
    <property type="match status" value="1"/>
</dbReference>
<keyword evidence="4" id="KW-0732">Signal</keyword>
<dbReference type="RefSeq" id="XP_016989248.2">
    <property type="nucleotide sequence ID" value="XM_017133759.2"/>
</dbReference>
<evidence type="ECO:0000313" key="7">
    <source>
        <dbReference type="Proteomes" id="UP001652680"/>
    </source>
</evidence>
<feature type="domain" description="Serpin" evidence="5">
    <location>
        <begin position="19"/>
        <end position="371"/>
    </location>
</feature>
<sequence>MKYLFLMLLGTSVTAQFTSNFYKILATDTLDKNLATSPISIEILMRMVYMGAGGSTAQELRKVLKLPADKKEVAEKYKKLLTNLEGRKRLAILDLANRIYVSDEYQLNSEYNKLVKDSFKAEAKTINFKSLGNAVSIVNKWVNDQTSGRIRDIVSPKDLGADLKVALLSGINFKAQWQYKFDPKKTFIADFHVTAKKRVPVEMMTLIGYFEVKLSFRLDAHMIELPFRDSSLSMFIFLPFKVDGLKKLVPKIGTYFYSRPEKEKVVLKLPKFKIEYSADLSRVLEKMGMRDTFGGSADLSGLLNSSKVPINKVFQKAFIELDEEGAEEPTVPVDRPCRQCEWDFNAEHPFAYVIRDREQNTTYLQGHFVNPEK</sequence>
<dbReference type="PANTHER" id="PTHR11461">
    <property type="entry name" value="SERINE PROTEASE INHIBITOR, SERPIN"/>
    <property type="match status" value="1"/>
</dbReference>
<dbReference type="InterPro" id="IPR042185">
    <property type="entry name" value="Serpin_sf_2"/>
</dbReference>
<dbReference type="PANTHER" id="PTHR11461:SF372">
    <property type="entry name" value="ACCESSORY GLAND PROTEIN ACP76A-RELATED"/>
    <property type="match status" value="1"/>
</dbReference>
<organism evidence="6 7">
    <name type="scientific">Drosophila rhopaloa</name>
    <name type="common">Fruit fly</name>
    <dbReference type="NCBI Taxonomy" id="1041015"/>
    <lineage>
        <taxon>Eukaryota</taxon>
        <taxon>Metazoa</taxon>
        <taxon>Ecdysozoa</taxon>
        <taxon>Arthropoda</taxon>
        <taxon>Hexapoda</taxon>
        <taxon>Insecta</taxon>
        <taxon>Pterygota</taxon>
        <taxon>Neoptera</taxon>
        <taxon>Endopterygota</taxon>
        <taxon>Diptera</taxon>
        <taxon>Brachycera</taxon>
        <taxon>Muscomorpha</taxon>
        <taxon>Ephydroidea</taxon>
        <taxon>Drosophilidae</taxon>
        <taxon>Drosophila</taxon>
        <taxon>Sophophora</taxon>
    </lineage>
</organism>
<dbReference type="SMART" id="SM00093">
    <property type="entry name" value="SERPIN"/>
    <property type="match status" value="1"/>
</dbReference>
<evidence type="ECO:0000256" key="2">
    <source>
        <dbReference type="ARBA" id="ARBA00022900"/>
    </source>
</evidence>
<dbReference type="EnsemblMetazoa" id="XM_017133759.2">
    <property type="protein sequence ID" value="XP_016989248.2"/>
    <property type="gene ID" value="LOC108051615"/>
</dbReference>
<keyword evidence="1" id="KW-0646">Protease inhibitor</keyword>
<dbReference type="InterPro" id="IPR042178">
    <property type="entry name" value="Serpin_sf_1"/>
</dbReference>
<accession>A0ABM5I2Y2</accession>
<dbReference type="Proteomes" id="UP001652680">
    <property type="component" value="Unassembled WGS sequence"/>
</dbReference>
<evidence type="ECO:0000256" key="4">
    <source>
        <dbReference type="SAM" id="SignalP"/>
    </source>
</evidence>
<proteinExistence type="inferred from homology"/>
<evidence type="ECO:0000259" key="5">
    <source>
        <dbReference type="SMART" id="SM00093"/>
    </source>
</evidence>
<dbReference type="Pfam" id="PF00079">
    <property type="entry name" value="Serpin"/>
    <property type="match status" value="1"/>
</dbReference>
<comment type="similarity">
    <text evidence="3">Belongs to the serpin family.</text>
</comment>
<keyword evidence="2" id="KW-0722">Serine protease inhibitor</keyword>
<dbReference type="InterPro" id="IPR023796">
    <property type="entry name" value="Serpin_dom"/>
</dbReference>
<dbReference type="Gene3D" id="2.30.39.10">
    <property type="entry name" value="Alpha-1-antitrypsin, domain 1"/>
    <property type="match status" value="1"/>
</dbReference>
<reference evidence="6" key="2">
    <citation type="submission" date="2025-05" db="UniProtKB">
        <authorList>
            <consortium name="EnsemblMetazoa"/>
        </authorList>
    </citation>
    <scope>IDENTIFICATION</scope>
</reference>
<evidence type="ECO:0000256" key="3">
    <source>
        <dbReference type="RuleBase" id="RU000411"/>
    </source>
</evidence>
<dbReference type="Gene3D" id="3.30.497.10">
    <property type="entry name" value="Antithrombin, subunit I, domain 2"/>
    <property type="match status" value="1"/>
</dbReference>
<dbReference type="InterPro" id="IPR000215">
    <property type="entry name" value="Serpin_fam"/>
</dbReference>
<dbReference type="InterPro" id="IPR036186">
    <property type="entry name" value="Serpin_sf"/>
</dbReference>
<name>A0ABM5I2Y2_DRORH</name>
<keyword evidence="7" id="KW-1185">Reference proteome</keyword>
<protein>
    <recommendedName>
        <fullName evidence="5">Serpin domain-containing protein</fullName>
    </recommendedName>
</protein>
<feature type="chain" id="PRO_5045080372" description="Serpin domain-containing protein" evidence="4">
    <location>
        <begin position="16"/>
        <end position="373"/>
    </location>
</feature>
<evidence type="ECO:0000256" key="1">
    <source>
        <dbReference type="ARBA" id="ARBA00022690"/>
    </source>
</evidence>
<feature type="signal peptide" evidence="4">
    <location>
        <begin position="1"/>
        <end position="15"/>
    </location>
</feature>
<evidence type="ECO:0000313" key="6">
    <source>
        <dbReference type="EnsemblMetazoa" id="XP_016989248.2"/>
    </source>
</evidence>
<dbReference type="SUPFAM" id="SSF56574">
    <property type="entry name" value="Serpins"/>
    <property type="match status" value="1"/>
</dbReference>